<keyword evidence="11" id="KW-0238">DNA-binding</keyword>
<dbReference type="SMART" id="SM00490">
    <property type="entry name" value="HELICc"/>
    <property type="match status" value="1"/>
</dbReference>
<dbReference type="Gene3D" id="3.40.50.300">
    <property type="entry name" value="P-loop containing nucleotide triphosphate hydrolases"/>
    <property type="match status" value="2"/>
</dbReference>
<comment type="cofactor">
    <cofactor evidence="2">
        <name>Zn(2+)</name>
        <dbReference type="ChEBI" id="CHEBI:29105"/>
    </cofactor>
</comment>
<evidence type="ECO:0000256" key="3">
    <source>
        <dbReference type="ARBA" id="ARBA00005446"/>
    </source>
</evidence>
<gene>
    <name evidence="21" type="primary">recQ</name>
    <name evidence="21" type="ORF">FHP25_27500</name>
</gene>
<dbReference type="PROSITE" id="PS50967">
    <property type="entry name" value="HRDC"/>
    <property type="match status" value="1"/>
</dbReference>
<keyword evidence="7 21" id="KW-0378">Hydrolase</keyword>
<protein>
    <recommendedName>
        <fullName evidence="16">DNA helicase RecQ</fullName>
        <ecNumber evidence="16">5.6.2.4</ecNumber>
    </recommendedName>
</protein>
<dbReference type="InterPro" id="IPR001650">
    <property type="entry name" value="Helicase_C-like"/>
</dbReference>
<reference evidence="21 22" key="1">
    <citation type="submission" date="2019-06" db="EMBL/GenBank/DDBJ databases">
        <title>New taxonomy in bacterial strain CC-CFT640, isolated from vineyard.</title>
        <authorList>
            <person name="Lin S.-Y."/>
            <person name="Tsai C.-F."/>
            <person name="Young C.-C."/>
        </authorList>
    </citation>
    <scope>NUCLEOTIDE SEQUENCE [LARGE SCALE GENOMIC DNA]</scope>
    <source>
        <strain evidence="21 22">CC-CFT640</strain>
    </source>
</reference>
<accession>A0A5C8PEF2</accession>
<dbReference type="Pfam" id="PF16124">
    <property type="entry name" value="RecQ_Zn_bind"/>
    <property type="match status" value="1"/>
</dbReference>
<dbReference type="Gene3D" id="1.10.150.80">
    <property type="entry name" value="HRDC domain"/>
    <property type="match status" value="1"/>
</dbReference>
<dbReference type="InterPro" id="IPR006293">
    <property type="entry name" value="DNA_helicase_ATP-dep_RecQ_bac"/>
</dbReference>
<dbReference type="InterPro" id="IPR036390">
    <property type="entry name" value="WH_DNA-bd_sf"/>
</dbReference>
<dbReference type="Proteomes" id="UP000321638">
    <property type="component" value="Unassembled WGS sequence"/>
</dbReference>
<dbReference type="CDD" id="cd17920">
    <property type="entry name" value="DEXHc_RecQ"/>
    <property type="match status" value="1"/>
</dbReference>
<evidence type="ECO:0000256" key="17">
    <source>
        <dbReference type="SAM" id="Phobius"/>
    </source>
</evidence>
<dbReference type="SUPFAM" id="SSF52540">
    <property type="entry name" value="P-loop containing nucleoside triphosphate hydrolases"/>
    <property type="match status" value="1"/>
</dbReference>
<keyword evidence="17" id="KW-1133">Transmembrane helix</keyword>
<evidence type="ECO:0000259" key="20">
    <source>
        <dbReference type="PROSITE" id="PS51194"/>
    </source>
</evidence>
<evidence type="ECO:0000256" key="7">
    <source>
        <dbReference type="ARBA" id="ARBA00022801"/>
    </source>
</evidence>
<keyword evidence="8 21" id="KW-0347">Helicase</keyword>
<evidence type="ECO:0000259" key="19">
    <source>
        <dbReference type="PROSITE" id="PS51192"/>
    </source>
</evidence>
<keyword evidence="5" id="KW-0547">Nucleotide-binding</keyword>
<evidence type="ECO:0000256" key="4">
    <source>
        <dbReference type="ARBA" id="ARBA00022723"/>
    </source>
</evidence>
<evidence type="ECO:0000256" key="14">
    <source>
        <dbReference type="ARBA" id="ARBA00023235"/>
    </source>
</evidence>
<keyword evidence="22" id="KW-1185">Reference proteome</keyword>
<comment type="similarity">
    <text evidence="3">Belongs to the helicase family. RecQ subfamily.</text>
</comment>
<dbReference type="GO" id="GO:0009432">
    <property type="term" value="P:SOS response"/>
    <property type="evidence" value="ECO:0007669"/>
    <property type="project" value="UniProtKB-UniRule"/>
</dbReference>
<dbReference type="GO" id="GO:0043138">
    <property type="term" value="F:3'-5' DNA helicase activity"/>
    <property type="evidence" value="ECO:0007669"/>
    <property type="project" value="UniProtKB-EC"/>
</dbReference>
<dbReference type="CDD" id="cd18794">
    <property type="entry name" value="SF2_C_RecQ"/>
    <property type="match status" value="1"/>
</dbReference>
<dbReference type="Gene3D" id="1.10.10.10">
    <property type="entry name" value="Winged helix-like DNA-binding domain superfamily/Winged helix DNA-binding domain"/>
    <property type="match status" value="1"/>
</dbReference>
<dbReference type="Pfam" id="PF00271">
    <property type="entry name" value="Helicase_C"/>
    <property type="match status" value="1"/>
</dbReference>
<evidence type="ECO:0000256" key="2">
    <source>
        <dbReference type="ARBA" id="ARBA00001947"/>
    </source>
</evidence>
<keyword evidence="9" id="KW-0862">Zinc</keyword>
<dbReference type="InterPro" id="IPR044876">
    <property type="entry name" value="HRDC_dom_sf"/>
</dbReference>
<dbReference type="SUPFAM" id="SSF47819">
    <property type="entry name" value="HRDC-like"/>
    <property type="match status" value="1"/>
</dbReference>
<keyword evidence="6" id="KW-0227">DNA damage</keyword>
<dbReference type="SMART" id="SM00956">
    <property type="entry name" value="RQC"/>
    <property type="match status" value="1"/>
</dbReference>
<dbReference type="GO" id="GO:0043590">
    <property type="term" value="C:bacterial nucleoid"/>
    <property type="evidence" value="ECO:0007669"/>
    <property type="project" value="TreeGrafter"/>
</dbReference>
<dbReference type="AlphaFoldDB" id="A0A5C8PEF2"/>
<evidence type="ECO:0000256" key="6">
    <source>
        <dbReference type="ARBA" id="ARBA00022763"/>
    </source>
</evidence>
<dbReference type="GO" id="GO:0003677">
    <property type="term" value="F:DNA binding"/>
    <property type="evidence" value="ECO:0007669"/>
    <property type="project" value="UniProtKB-KW"/>
</dbReference>
<dbReference type="EMBL" id="VDUZ01000037">
    <property type="protein sequence ID" value="TXL71984.1"/>
    <property type="molecule type" value="Genomic_DNA"/>
</dbReference>
<dbReference type="RefSeq" id="WP_147850202.1">
    <property type="nucleotide sequence ID" value="NZ_VDUZ01000037.1"/>
</dbReference>
<proteinExistence type="inferred from homology"/>
<keyword evidence="12" id="KW-0233">DNA recombination</keyword>
<dbReference type="InterPro" id="IPR018982">
    <property type="entry name" value="RQC_domain"/>
</dbReference>
<keyword evidence="10" id="KW-0067">ATP-binding</keyword>
<dbReference type="OrthoDB" id="9760034at2"/>
<comment type="catalytic activity">
    <reaction evidence="15">
        <text>Couples ATP hydrolysis with the unwinding of duplex DNA by translocating in the 3'-5' direction.</text>
        <dbReference type="EC" id="5.6.2.4"/>
    </reaction>
</comment>
<dbReference type="Pfam" id="PF00570">
    <property type="entry name" value="HRDC"/>
    <property type="match status" value="1"/>
</dbReference>
<dbReference type="NCBIfam" id="TIGR00614">
    <property type="entry name" value="recQ_fam"/>
    <property type="match status" value="1"/>
</dbReference>
<dbReference type="InterPro" id="IPR032284">
    <property type="entry name" value="RecQ_Zn-bd"/>
</dbReference>
<evidence type="ECO:0000256" key="8">
    <source>
        <dbReference type="ARBA" id="ARBA00022806"/>
    </source>
</evidence>
<dbReference type="InterPro" id="IPR027417">
    <property type="entry name" value="P-loop_NTPase"/>
</dbReference>
<dbReference type="NCBIfam" id="TIGR01389">
    <property type="entry name" value="recQ"/>
    <property type="match status" value="1"/>
</dbReference>
<dbReference type="PANTHER" id="PTHR13710:SF105">
    <property type="entry name" value="ATP-DEPENDENT DNA HELICASE Q1"/>
    <property type="match status" value="1"/>
</dbReference>
<evidence type="ECO:0000256" key="9">
    <source>
        <dbReference type="ARBA" id="ARBA00022833"/>
    </source>
</evidence>
<dbReference type="GO" id="GO:0009378">
    <property type="term" value="F:four-way junction helicase activity"/>
    <property type="evidence" value="ECO:0007669"/>
    <property type="project" value="TreeGrafter"/>
</dbReference>
<keyword evidence="17" id="KW-0812">Transmembrane</keyword>
<feature type="domain" description="Helicase ATP-binding" evidence="19">
    <location>
        <begin position="38"/>
        <end position="206"/>
    </location>
</feature>
<sequence length="623" mass="68852">MDNAVARLTVPVPIDAACALLKSVFGFDAFRPGQEEIVQALLGGEDVLAIMPTGSGKSLCYQLPALVMGGLTVVVSPLIALMRDQVRQLRAYGIAAASLNSSNDIEQNRRIHDALMEGELRLLYVSPERLARADMTAWLRDAGVRLLAIDEAHCVSQWGHDFRPEYMALGRVRAELGGVRTIALTATADAPTRADIVEKLFAVPPRIFVRSFDRPNLRLAMAPKTSTPRQVLDFVRTHQGMSGIVYCLSRKRTEEYAAMLVGAGYRALPYHAGLEKPEREASQDTFLQEDGVIIVATVAFGMGIDKPDVRFVCHADLPQNVESYYQEIGRAGRDGLPADTLTLYGLDEMRLRREWIEQAEVSEERKRIDRQRLNALIALCEAPRCRRQTLLAYFGEPSAPCGNCDLCINGVESFDGTIDAQKAMSAIVRTGERFGTEHLVNILIGEATEAVLRYRHEALPTFGVGSDRKATEWRSIFRQIYAAGLIALDIVQHGRWTVTDAGWRVLRGQEKIELRRDVLEPGKGRRGKVKASTASSADGRPVDQALLDALKALRTSLARQQQVPAYVIFPDRTLIDMAARHPTSLAQMLEVDGIGQVKLERYGTAFLEVVQRHGAPGQNNAEQ</sequence>
<dbReference type="GO" id="GO:0006310">
    <property type="term" value="P:DNA recombination"/>
    <property type="evidence" value="ECO:0007669"/>
    <property type="project" value="UniProtKB-UniRule"/>
</dbReference>
<evidence type="ECO:0000313" key="22">
    <source>
        <dbReference type="Proteomes" id="UP000321638"/>
    </source>
</evidence>
<dbReference type="FunFam" id="3.40.50.300:FF:000156">
    <property type="entry name" value="ATP-dependent DNA helicase recQ"/>
    <property type="match status" value="1"/>
</dbReference>
<dbReference type="Pfam" id="PF00270">
    <property type="entry name" value="DEAD"/>
    <property type="match status" value="1"/>
</dbReference>
<dbReference type="GO" id="GO:0006281">
    <property type="term" value="P:DNA repair"/>
    <property type="evidence" value="ECO:0007669"/>
    <property type="project" value="UniProtKB-KW"/>
</dbReference>
<feature type="domain" description="HRDC" evidence="18">
    <location>
        <begin position="540"/>
        <end position="620"/>
    </location>
</feature>
<dbReference type="SMART" id="SM00487">
    <property type="entry name" value="DEXDc"/>
    <property type="match status" value="1"/>
</dbReference>
<dbReference type="PROSITE" id="PS51194">
    <property type="entry name" value="HELICASE_CTER"/>
    <property type="match status" value="1"/>
</dbReference>
<dbReference type="GO" id="GO:0046872">
    <property type="term" value="F:metal ion binding"/>
    <property type="evidence" value="ECO:0007669"/>
    <property type="project" value="UniProtKB-KW"/>
</dbReference>
<organism evidence="21 22">
    <name type="scientific">Vineibacter terrae</name>
    <dbReference type="NCBI Taxonomy" id="2586908"/>
    <lineage>
        <taxon>Bacteria</taxon>
        <taxon>Pseudomonadati</taxon>
        <taxon>Pseudomonadota</taxon>
        <taxon>Alphaproteobacteria</taxon>
        <taxon>Hyphomicrobiales</taxon>
        <taxon>Vineibacter</taxon>
    </lineage>
</organism>
<dbReference type="InterPro" id="IPR002121">
    <property type="entry name" value="HRDC_dom"/>
</dbReference>
<dbReference type="PROSITE" id="PS51192">
    <property type="entry name" value="HELICASE_ATP_BIND_1"/>
    <property type="match status" value="1"/>
</dbReference>
<keyword evidence="17" id="KW-0472">Membrane</keyword>
<comment type="caution">
    <text evidence="21">The sequence shown here is derived from an EMBL/GenBank/DDBJ whole genome shotgun (WGS) entry which is preliminary data.</text>
</comment>
<dbReference type="InterPro" id="IPR010997">
    <property type="entry name" value="HRDC-like_sf"/>
</dbReference>
<comment type="cofactor">
    <cofactor evidence="1">
        <name>Mg(2+)</name>
        <dbReference type="ChEBI" id="CHEBI:18420"/>
    </cofactor>
</comment>
<evidence type="ECO:0000256" key="1">
    <source>
        <dbReference type="ARBA" id="ARBA00001946"/>
    </source>
</evidence>
<evidence type="ECO:0000256" key="10">
    <source>
        <dbReference type="ARBA" id="ARBA00022840"/>
    </source>
</evidence>
<dbReference type="InterPro" id="IPR036388">
    <property type="entry name" value="WH-like_DNA-bd_sf"/>
</dbReference>
<dbReference type="Pfam" id="PF09382">
    <property type="entry name" value="RQC"/>
    <property type="match status" value="1"/>
</dbReference>
<feature type="domain" description="Helicase C-terminal" evidence="20">
    <location>
        <begin position="227"/>
        <end position="374"/>
    </location>
</feature>
<dbReference type="PANTHER" id="PTHR13710">
    <property type="entry name" value="DNA HELICASE RECQ FAMILY MEMBER"/>
    <property type="match status" value="1"/>
</dbReference>
<dbReference type="GO" id="GO:0030894">
    <property type="term" value="C:replisome"/>
    <property type="evidence" value="ECO:0007669"/>
    <property type="project" value="TreeGrafter"/>
</dbReference>
<dbReference type="SUPFAM" id="SSF46785">
    <property type="entry name" value="Winged helix' DNA-binding domain"/>
    <property type="match status" value="1"/>
</dbReference>
<dbReference type="GO" id="GO:0016787">
    <property type="term" value="F:hydrolase activity"/>
    <property type="evidence" value="ECO:0007669"/>
    <property type="project" value="UniProtKB-KW"/>
</dbReference>
<dbReference type="InterPro" id="IPR014001">
    <property type="entry name" value="Helicase_ATP-bd"/>
</dbReference>
<keyword evidence="14" id="KW-0413">Isomerase</keyword>
<dbReference type="InterPro" id="IPR011545">
    <property type="entry name" value="DEAD/DEAH_box_helicase_dom"/>
</dbReference>
<evidence type="ECO:0000259" key="18">
    <source>
        <dbReference type="PROSITE" id="PS50967"/>
    </source>
</evidence>
<evidence type="ECO:0000256" key="11">
    <source>
        <dbReference type="ARBA" id="ARBA00023125"/>
    </source>
</evidence>
<feature type="transmembrane region" description="Helical" evidence="17">
    <location>
        <begin position="61"/>
        <end position="81"/>
    </location>
</feature>
<dbReference type="GO" id="GO:0005524">
    <property type="term" value="F:ATP binding"/>
    <property type="evidence" value="ECO:0007669"/>
    <property type="project" value="UniProtKB-KW"/>
</dbReference>
<evidence type="ECO:0000256" key="15">
    <source>
        <dbReference type="ARBA" id="ARBA00034617"/>
    </source>
</evidence>
<dbReference type="InterPro" id="IPR004589">
    <property type="entry name" value="DNA_helicase_ATP-dep_RecQ"/>
</dbReference>
<evidence type="ECO:0000256" key="16">
    <source>
        <dbReference type="NCBIfam" id="TIGR01389"/>
    </source>
</evidence>
<evidence type="ECO:0000256" key="12">
    <source>
        <dbReference type="ARBA" id="ARBA00023172"/>
    </source>
</evidence>
<dbReference type="SMART" id="SM00341">
    <property type="entry name" value="HRDC"/>
    <property type="match status" value="1"/>
</dbReference>
<keyword evidence="13" id="KW-0234">DNA repair</keyword>
<dbReference type="EC" id="5.6.2.4" evidence="16"/>
<evidence type="ECO:0000256" key="5">
    <source>
        <dbReference type="ARBA" id="ARBA00022741"/>
    </source>
</evidence>
<dbReference type="GO" id="GO:0006260">
    <property type="term" value="P:DNA replication"/>
    <property type="evidence" value="ECO:0007669"/>
    <property type="project" value="InterPro"/>
</dbReference>
<dbReference type="FunFam" id="3.40.50.300:FF:000296">
    <property type="entry name" value="ATP-dependent DNA helicase RecQ"/>
    <property type="match status" value="1"/>
</dbReference>
<evidence type="ECO:0000256" key="13">
    <source>
        <dbReference type="ARBA" id="ARBA00023204"/>
    </source>
</evidence>
<name>A0A5C8PEF2_9HYPH</name>
<dbReference type="GO" id="GO:0005737">
    <property type="term" value="C:cytoplasm"/>
    <property type="evidence" value="ECO:0007669"/>
    <property type="project" value="TreeGrafter"/>
</dbReference>
<keyword evidence="4" id="KW-0479">Metal-binding</keyword>
<evidence type="ECO:0000313" key="21">
    <source>
        <dbReference type="EMBL" id="TXL71984.1"/>
    </source>
</evidence>